<dbReference type="GO" id="GO:0061630">
    <property type="term" value="F:ubiquitin protein ligase activity"/>
    <property type="evidence" value="ECO:0007669"/>
    <property type="project" value="UniProtKB-UniRule"/>
</dbReference>
<comment type="catalytic activity">
    <reaction evidence="1 7">
        <text>S-ubiquitinyl-[E2 ubiquitin-conjugating enzyme]-L-cysteine + [acceptor protein]-L-lysine = [E2 ubiquitin-conjugating enzyme]-L-cysteine + N(6)-ubiquitinyl-[acceptor protein]-L-lysine.</text>
        <dbReference type="EC" id="2.3.2.26"/>
    </reaction>
</comment>
<dbReference type="UniPathway" id="UPA00143"/>
<dbReference type="PANTHER" id="PTHR45670">
    <property type="entry name" value="E3 UBIQUITIN-PROTEIN LIGASE TRIP12"/>
    <property type="match status" value="1"/>
</dbReference>
<feature type="compositionally biased region" description="Low complexity" evidence="8">
    <location>
        <begin position="1570"/>
        <end position="1582"/>
    </location>
</feature>
<feature type="region of interest" description="Disordered" evidence="8">
    <location>
        <begin position="1562"/>
        <end position="1635"/>
    </location>
</feature>
<feature type="domain" description="HECT" evidence="9">
    <location>
        <begin position="2472"/>
        <end position="2793"/>
    </location>
</feature>
<dbReference type="GO" id="GO:0016607">
    <property type="term" value="C:nuclear speck"/>
    <property type="evidence" value="ECO:0007669"/>
    <property type="project" value="TreeGrafter"/>
</dbReference>
<comment type="function">
    <text evidence="7">E3 ubiquitin-protein ligase which accepts ubiquitin from an E2 ubiquitin-conjugating enzyme in the form of a thioester and then directly transfers the ubiquitin to targeted substrates.</text>
</comment>
<dbReference type="Gene3D" id="1.25.10.10">
    <property type="entry name" value="Leucine-rich Repeat Variant"/>
    <property type="match status" value="1"/>
</dbReference>
<evidence type="ECO:0000256" key="4">
    <source>
        <dbReference type="ARBA" id="ARBA00022786"/>
    </source>
</evidence>
<dbReference type="Gene3D" id="3.30.2160.10">
    <property type="entry name" value="Hect, E3 ligase catalytic domain"/>
    <property type="match status" value="1"/>
</dbReference>
<dbReference type="Pfam" id="PF00632">
    <property type="entry name" value="HECT"/>
    <property type="match status" value="1"/>
</dbReference>
<keyword evidence="4 6" id="KW-0833">Ubl conjugation pathway</keyword>
<dbReference type="PROSITE" id="PS50297">
    <property type="entry name" value="ANK_REP_REGION"/>
    <property type="match status" value="2"/>
</dbReference>
<dbReference type="EC" id="2.3.2.26" evidence="7"/>
<keyword evidence="5" id="KW-0040">ANK repeat</keyword>
<comment type="similarity">
    <text evidence="2 7">Belongs to the UPL family. K-HECT subfamily.</text>
</comment>
<dbReference type="InterPro" id="IPR002110">
    <property type="entry name" value="Ankyrin_rpt"/>
</dbReference>
<dbReference type="SUPFAM" id="SSF48371">
    <property type="entry name" value="ARM repeat"/>
    <property type="match status" value="1"/>
</dbReference>
<dbReference type="PANTHER" id="PTHR45670:SF1">
    <property type="entry name" value="E3 UBIQUITIN-PROTEIN LIGASE HECTD1"/>
    <property type="match status" value="1"/>
</dbReference>
<dbReference type="SUPFAM" id="SSF159034">
    <property type="entry name" value="Mib/herc2 domain-like"/>
    <property type="match status" value="1"/>
</dbReference>
<feature type="active site" description="Glycyl thioester intermediate" evidence="6">
    <location>
        <position position="2762"/>
    </location>
</feature>
<accession>A0A0N5AAC5</accession>
<reference evidence="12" key="1">
    <citation type="submission" date="2017-02" db="UniProtKB">
        <authorList>
            <consortium name="WormBaseParasite"/>
        </authorList>
    </citation>
    <scope>IDENTIFICATION</scope>
</reference>
<dbReference type="InterPro" id="IPR012919">
    <property type="entry name" value="SUN_dom"/>
</dbReference>
<keyword evidence="3 7" id="KW-0808">Transferase</keyword>
<feature type="compositionally biased region" description="Polar residues" evidence="8">
    <location>
        <begin position="1592"/>
        <end position="1609"/>
    </location>
</feature>
<sequence length="2793" mass="307235">MLKFVAEQCVKLLEHICQRETSAVYDAGGLQCMLALVRQHGQSVHKDTVHSAMSVVTRLCSKMEPKDSAMAQCSADLGALIEHDDPKVSECALRCFATLTDRFIRKSMDPVELAHHGNLVDHLLNSIVPATSHHLLSVHSAPSLGTPDRNTLPVAGSSSSLAATDTTVPTFLPTLQKSSSFTSIVISVLSNLCRGSAAVTEQVVSSPVLIPALKTVLCSKDERCVMDAMRLCDLLVVLLCVGRHALPRSSTCASVSSRSEPAAPTAFDRSHRHLIDSIRQKDLDALIDAVESGQVDANFMDDVGQTLLNWASAFGTAEMVTYLCDKGADVNKGQRSSSLHYAACFGRPDVVKILLRNGANPELRDEDGKTALDKARERSEEGHQQVSAILESPSCYMQKDDIGKIECEKSDDKKQLLVDPVIVCNLLEKLLPVLCDVFQRTMGIAILKSSVSLIRKTIHHMSPESLKRLVSASTQFTNDVGVSFLSGQKLAEGIVNIIVVMLEHEDNIEGQENVLLLMKSLLEKDADFWLEQLMRVGVFNKIEAIVLESSQPDTSIANLDSTKCKEQTVEEDEMLPLDANKDSVAFASTAVPLLSADGTKKERTSTTHTLDQAYDMEKNQIFNLPSSAGHVGSDDTSSGRNADSGVTSSPTSDIPMDTKQKTDVDGSKRLKAGIVRIGAQRRRKGGTGSSSFKSAVSEDVWEVVQQRRYRWKDWHIIKTEDSFYIWCDAVAIELKDDSCGDFRFMLDGQLDHMNGNGVSMPSYNNFEERGEFVDKLSAARNCVAPGSPLLPVLSHLYEDKTVQIGNWSLSSRKEGELIISQNLGNKQRILITEDMPGFVFESERQERHCFQAESTLGLDFVTGWAARGDGRRLRFRTESRKTKLHDMAKDLWEKYIKGARAKPRDALIRLQTAAAKMKHFCECFEVGESPSPASQKELVKILQYVKESVVNDCLLSTFELSVSGLVRALLALLRIVSSNKDCAIAALFYEQFSDSRALAALVRKVVMILETVEKFPQYLYDTPGGSSYGFQLLNRKIKLKLELNQGAQKNSNSNQLLDITGRLMKTEPLATVGQLKNFILKMVSKQWYDRDRETFNFVKQVKEAKELGKSLNFVYTSDFDDQGLIYWLGTNGRTVSEWTNPASVHVIYVASSDGSRQPYGKAEDIFSRDISAVNCHTSDDKNAHFTMDLGVSIYPTMYSLRHARGYGRSALRNWLFQGSRNCRYWDTLVTHENDTSLNDVGSTASWVVNCAKDKGPYRYLRIMQNGKNASNQTCYLSLSGFEVYGSVVDVVVKIVNDFKPMDEKVLGPRGRSKKGSTNNGKENKSLATTPTSTLNGEDEKDVTTPTAAKEIGITCLPGGANNNKLACGFLSPTLKNKVCRMFRYRRGLRHGNSGAAATKGAFVMPNDGDLQCSVGSRVVRGPDWKWGAQDGSAEGTVTSHVENGWVDVHWDNNISNSYRYGYDGKFDIIVKSNSPNSSSIVPPLRRISRAFPGNRRDGTLVSNVTSISLPFSFTPLTSRQLPPTPRAVFENSIVHRQRNRGLVHPAPFAKFYQQSTNSRGCNPGVIIPVRGPSSSSNASEASGSRESKIKASGSSTISQKSMSTTNLSDGSEGEKHPSVASTNQAASAESLQHQTPSLENLLARSRIFDEKIPEVVNDDRLSAAVETVSAVDTDPESVFTGNVGYLDSSTDSIDTQSLFVLADDAEVSRSAVGGSQPLLHKVDDTANADVTSLPVPNGLCPSKEDECSSAVAENLGDTIATVSATDETSSKSLVNLSVSAPDLVIMRQHRAQGSINATTEQPTSALSHDTEQGTVESSLDGIANAVLSAAPDDVVQVYLMSDGRSEESLAAAVEAMARHSSVASGSSSVEIDCVPGGGDTDDSLSLSSETEALRGILRTCTESSRLDEDTGVNLPEESTTSGDATPTENTSAEPVEATAANDDSNNRYSRTENGRLHVEGYTDILRSMVQQIFDSGGGELGTIDLEEIEDEIYDEAMQDDGNEDDCDDDYPRGLSVEALAHAAAALGRQSGSSSAESNSDLKLSFKQIVMGEAGRLLREHRLHFNSVDRQRRSNGSFSRSWDDDFVLKQQFAALIPAFDPRPGRPNVNQTQDVELPKIDNEISDEVFHKESVKPEVSKHSATKDFIEPKMRFYVRGPNLANISNVTVELNDDNASFFSFLQKLVQSVDWGQKSERTRRIWEPTYTLIYEEVFDDEGNDENTTIEENDCLSSAIVNDTLALLSILHKLGTVFGDLKMASETFISEKLTHKLMQELADPLVVAAGALPPWCDLLIYHHPCLFSVETRTCFLQATAFGTARAIVWLQTRRDQMLKQTRGSSSVAAVSSLGSSRRDDHYAEYRVGRIKHERMKVPRSDSQLMDYAKRIMKFHASRKAVLEIEYQDEEGTGLGPTLEFYALVAAEFQRKSLAMWICDDSDEDQAKLEENAVDLGEGVKPPGYYVRRTGGLFPAALPPLSDDNKRAVELFRMLGIFLAKVIQDGRLVDLPLSRPFLKLLVNTGVVDVVTHDFRNILTLDDFEEVSPMNGKILKELSALISRKRAIESDSTVDPEVKRRRIDSLTLNLNGTECSVEELSLTFVVNPPSSVFSNTEMELVEGGANMDVNTDNMDLYVEKCTDFYLNTGIKNQISALREGFDTVFPLENLRMFAPEEVQTLLSGDQCPQWTREDVINYTEPKLGYTKDSPGFLKFVDVLVGMTPSQRKSFLQFATGCSSLPPGGLANLHPRLTIVRKVDSGDGSYPSVNTCVHYLKLPDYSSTELMRDRLLTATAEKGFHLN</sequence>
<feature type="compositionally biased region" description="Polar residues" evidence="8">
    <location>
        <begin position="634"/>
        <end position="652"/>
    </location>
</feature>
<feature type="compositionally biased region" description="Polar residues" evidence="8">
    <location>
        <begin position="1315"/>
        <end position="1335"/>
    </location>
</feature>
<dbReference type="STRING" id="451379.A0A0N5AAC5"/>
<dbReference type="Proteomes" id="UP000046393">
    <property type="component" value="Unplaced"/>
</dbReference>
<evidence type="ECO:0000256" key="3">
    <source>
        <dbReference type="ARBA" id="ARBA00022679"/>
    </source>
</evidence>
<dbReference type="InterPro" id="IPR011989">
    <property type="entry name" value="ARM-like"/>
</dbReference>
<dbReference type="Gene3D" id="3.90.1750.10">
    <property type="entry name" value="Hect, E3 ligase catalytic domains"/>
    <property type="match status" value="2"/>
</dbReference>
<feature type="repeat" description="ANK" evidence="5">
    <location>
        <begin position="303"/>
        <end position="335"/>
    </location>
</feature>
<dbReference type="GO" id="GO:0046872">
    <property type="term" value="F:metal ion binding"/>
    <property type="evidence" value="ECO:0007669"/>
    <property type="project" value="InterPro"/>
</dbReference>
<feature type="region of interest" description="Disordered" evidence="8">
    <location>
        <begin position="1303"/>
        <end position="1340"/>
    </location>
</feature>
<dbReference type="PROSITE" id="PS50237">
    <property type="entry name" value="HECT"/>
    <property type="match status" value="1"/>
</dbReference>
<dbReference type="CDD" id="cd00078">
    <property type="entry name" value="HECTc"/>
    <property type="match status" value="1"/>
</dbReference>
<comment type="pathway">
    <text evidence="7">Protein modification; protein ubiquitination.</text>
</comment>
<evidence type="ECO:0000313" key="11">
    <source>
        <dbReference type="Proteomes" id="UP000046393"/>
    </source>
</evidence>
<evidence type="ECO:0000256" key="5">
    <source>
        <dbReference type="PROSITE-ProRule" id="PRU00023"/>
    </source>
</evidence>
<dbReference type="InterPro" id="IPR045322">
    <property type="entry name" value="HECTD1/TRIP12-like"/>
</dbReference>
<dbReference type="PROSITE" id="PS51416">
    <property type="entry name" value="MIB_HERC2"/>
    <property type="match status" value="1"/>
</dbReference>
<evidence type="ECO:0000256" key="2">
    <source>
        <dbReference type="ARBA" id="ARBA00006331"/>
    </source>
</evidence>
<dbReference type="InterPro" id="IPR036770">
    <property type="entry name" value="Ankyrin_rpt-contain_sf"/>
</dbReference>
<dbReference type="SUPFAM" id="SSF49785">
    <property type="entry name" value="Galactose-binding domain-like"/>
    <property type="match status" value="1"/>
</dbReference>
<organism evidence="11 12">
    <name type="scientific">Syphacia muris</name>
    <dbReference type="NCBI Taxonomy" id="451379"/>
    <lineage>
        <taxon>Eukaryota</taxon>
        <taxon>Metazoa</taxon>
        <taxon>Ecdysozoa</taxon>
        <taxon>Nematoda</taxon>
        <taxon>Chromadorea</taxon>
        <taxon>Rhabditida</taxon>
        <taxon>Spirurina</taxon>
        <taxon>Oxyuridomorpha</taxon>
        <taxon>Oxyuroidea</taxon>
        <taxon>Oxyuridae</taxon>
        <taxon>Syphacia</taxon>
    </lineage>
</organism>
<feature type="compositionally biased region" description="Basic and acidic residues" evidence="8">
    <location>
        <begin position="656"/>
        <end position="665"/>
    </location>
</feature>
<dbReference type="InterPro" id="IPR037252">
    <property type="entry name" value="Mib_Herc2_sf"/>
</dbReference>
<dbReference type="Gene3D" id="1.25.40.20">
    <property type="entry name" value="Ankyrin repeat-containing domain"/>
    <property type="match status" value="1"/>
</dbReference>
<dbReference type="Pfam" id="PF12796">
    <property type="entry name" value="Ank_2"/>
    <property type="match status" value="1"/>
</dbReference>
<dbReference type="InterPro" id="IPR035983">
    <property type="entry name" value="Hect_E3_ubiquitin_ligase"/>
</dbReference>
<dbReference type="Gene3D" id="2.30.30.40">
    <property type="entry name" value="SH3 Domains"/>
    <property type="match status" value="1"/>
</dbReference>
<feature type="region of interest" description="Disordered" evidence="8">
    <location>
        <begin position="1860"/>
        <end position="1885"/>
    </location>
</feature>
<protein>
    <recommendedName>
        <fullName evidence="7">E3 ubiquitin-protein ligase</fullName>
        <ecNumber evidence="7">2.3.2.26</ecNumber>
    </recommendedName>
</protein>
<feature type="region of interest" description="Disordered" evidence="8">
    <location>
        <begin position="624"/>
        <end position="665"/>
    </location>
</feature>
<evidence type="ECO:0000313" key="12">
    <source>
        <dbReference type="WBParaSite" id="SMUV_0000109301-mRNA-1"/>
    </source>
</evidence>
<proteinExistence type="inferred from homology"/>
<dbReference type="SMART" id="SM00248">
    <property type="entry name" value="ANK"/>
    <property type="match status" value="2"/>
</dbReference>
<dbReference type="SUPFAM" id="SSF56204">
    <property type="entry name" value="Hect, E3 ligase catalytic domain"/>
    <property type="match status" value="1"/>
</dbReference>
<feature type="region of interest" description="Disordered" evidence="8">
    <location>
        <begin position="1901"/>
        <end position="1952"/>
    </location>
</feature>
<dbReference type="Gene3D" id="3.30.2410.10">
    <property type="entry name" value="Hect, E3 ligase catalytic domain"/>
    <property type="match status" value="1"/>
</dbReference>
<feature type="compositionally biased region" description="Low complexity" evidence="8">
    <location>
        <begin position="1860"/>
        <end position="1869"/>
    </location>
</feature>
<keyword evidence="11" id="KW-1185">Reference proteome</keyword>
<dbReference type="GO" id="GO:0043161">
    <property type="term" value="P:proteasome-mediated ubiquitin-dependent protein catabolic process"/>
    <property type="evidence" value="ECO:0007669"/>
    <property type="project" value="TreeGrafter"/>
</dbReference>
<dbReference type="GO" id="GO:0070534">
    <property type="term" value="P:protein K63-linked ubiquitination"/>
    <property type="evidence" value="ECO:0007669"/>
    <property type="project" value="TreeGrafter"/>
</dbReference>
<dbReference type="SMART" id="SM00119">
    <property type="entry name" value="HECTc"/>
    <property type="match status" value="1"/>
</dbReference>
<dbReference type="InterPro" id="IPR010606">
    <property type="entry name" value="Mib_Herc2"/>
</dbReference>
<dbReference type="FunFam" id="3.30.2410.10:FF:000007">
    <property type="entry name" value="Putative E3 ubiquitin-protein ligase HECTD1"/>
    <property type="match status" value="1"/>
</dbReference>
<evidence type="ECO:0000256" key="1">
    <source>
        <dbReference type="ARBA" id="ARBA00000885"/>
    </source>
</evidence>
<feature type="compositionally biased region" description="Polar residues" evidence="8">
    <location>
        <begin position="1916"/>
        <end position="1932"/>
    </location>
</feature>
<dbReference type="Gene3D" id="2.60.120.260">
    <property type="entry name" value="Galactose-binding domain-like"/>
    <property type="match status" value="1"/>
</dbReference>
<dbReference type="InterPro" id="IPR016024">
    <property type="entry name" value="ARM-type_fold"/>
</dbReference>
<evidence type="ECO:0000256" key="7">
    <source>
        <dbReference type="RuleBase" id="RU369009"/>
    </source>
</evidence>
<evidence type="ECO:0000259" key="10">
    <source>
        <dbReference type="PROSITE" id="PS51416"/>
    </source>
</evidence>
<name>A0A0N5AAC5_9BILA</name>
<dbReference type="Pfam" id="PF06701">
    <property type="entry name" value="MIB_HERC2"/>
    <property type="match status" value="1"/>
</dbReference>
<dbReference type="PROSITE" id="PS50088">
    <property type="entry name" value="ANK_REPEAT"/>
    <property type="match status" value="2"/>
</dbReference>
<feature type="compositionally biased region" description="Polar residues" evidence="8">
    <location>
        <begin position="1619"/>
        <end position="1635"/>
    </location>
</feature>
<evidence type="ECO:0000259" key="9">
    <source>
        <dbReference type="PROSITE" id="PS50237"/>
    </source>
</evidence>
<dbReference type="SUPFAM" id="SSF48403">
    <property type="entry name" value="Ankyrin repeat"/>
    <property type="match status" value="1"/>
</dbReference>
<feature type="repeat" description="ANK" evidence="5">
    <location>
        <begin position="334"/>
        <end position="366"/>
    </location>
</feature>
<dbReference type="InterPro" id="IPR000569">
    <property type="entry name" value="HECT_dom"/>
</dbReference>
<dbReference type="WBParaSite" id="SMUV_0000109301-mRNA-1">
    <property type="protein sequence ID" value="SMUV_0000109301-mRNA-1"/>
    <property type="gene ID" value="SMUV_0000109301"/>
</dbReference>
<evidence type="ECO:0000256" key="6">
    <source>
        <dbReference type="PROSITE-ProRule" id="PRU00104"/>
    </source>
</evidence>
<feature type="domain" description="MIB/HERC2" evidence="10">
    <location>
        <begin position="1404"/>
        <end position="1474"/>
    </location>
</feature>
<dbReference type="InterPro" id="IPR008979">
    <property type="entry name" value="Galactose-bd-like_sf"/>
</dbReference>
<evidence type="ECO:0000256" key="8">
    <source>
        <dbReference type="SAM" id="MobiDB-lite"/>
    </source>
</evidence>
<dbReference type="Pfam" id="PF07738">
    <property type="entry name" value="Sad1_UNC"/>
    <property type="match status" value="1"/>
</dbReference>